<dbReference type="RefSeq" id="WP_159753547.1">
    <property type="nucleotide sequence ID" value="NZ_WUQX01000001.1"/>
</dbReference>
<evidence type="ECO:0000313" key="2">
    <source>
        <dbReference type="Proteomes" id="UP000460412"/>
    </source>
</evidence>
<accession>A0A7X3SKX4</accession>
<dbReference type="EMBL" id="WUQX01000001">
    <property type="protein sequence ID" value="MXP77845.1"/>
    <property type="molecule type" value="Genomic_DNA"/>
</dbReference>
<sequence>MNKAREQNLLFMDGHIDGAYMYFSARNFNGLFRIAIGTDTAEFLGHFKEEEILKKNLHRQVVCINNQLYFIPYTGKGISIYDKAANTFSFAGMEGQEVFFISRAYAINSDILMIPSDISVPFVMFHTDNRSFEIMEKLKRQFDDVYRQNQEKDIRGLYSSCIAENMLFICGDYGVIFCITLDEWKVQVYHLPKKYKIRNMYFDRQEIYFTLSDRCWVIRWDYNTNKCYEYKITDTNTTCFHSYMTIFRWRTHLILLPDRMEEILELDEEKDEWRIGKEYIPTGFFRRKTSGSLFIGYQFVEGKLLLLPWSGNGMIILSEDRAKICEVICSVEVFEKVIEMQKV</sequence>
<keyword evidence="2" id="KW-1185">Reference proteome</keyword>
<name>A0A7X3SKX4_9FIRM</name>
<protein>
    <submittedName>
        <fullName evidence="1">Uncharacterized protein</fullName>
    </submittedName>
</protein>
<evidence type="ECO:0000313" key="1">
    <source>
        <dbReference type="EMBL" id="MXP77845.1"/>
    </source>
</evidence>
<organism evidence="1 2">
    <name type="scientific">Sporofaciens musculi</name>
    <dbReference type="NCBI Taxonomy" id="2681861"/>
    <lineage>
        <taxon>Bacteria</taxon>
        <taxon>Bacillati</taxon>
        <taxon>Bacillota</taxon>
        <taxon>Clostridia</taxon>
        <taxon>Lachnospirales</taxon>
        <taxon>Lachnospiraceae</taxon>
        <taxon>Sporofaciens</taxon>
    </lineage>
</organism>
<dbReference type="AlphaFoldDB" id="A0A7X3SKX4"/>
<reference evidence="1 2" key="1">
    <citation type="submission" date="2019-12" db="EMBL/GenBank/DDBJ databases">
        <title>Sporaefaciens musculi gen. nov., sp. nov., a novel bacterium isolated from the caecum of an obese mouse.</title>
        <authorList>
            <person name="Rasmussen T.S."/>
            <person name="Streidl T."/>
            <person name="Hitch T.C.A."/>
            <person name="Wortmann E."/>
            <person name="Deptula P."/>
            <person name="Hansen M."/>
            <person name="Nielsen D.S."/>
            <person name="Clavel T."/>
            <person name="Vogensen F.K."/>
        </authorList>
    </citation>
    <scope>NUCLEOTIDE SEQUENCE [LARGE SCALE GENOMIC DNA]</scope>
    <source>
        <strain evidence="1 2">WCA-9-b2</strain>
    </source>
</reference>
<proteinExistence type="predicted"/>
<gene>
    <name evidence="1" type="ORF">GN277_21575</name>
</gene>
<dbReference type="Proteomes" id="UP000460412">
    <property type="component" value="Unassembled WGS sequence"/>
</dbReference>
<comment type="caution">
    <text evidence="1">The sequence shown here is derived from an EMBL/GenBank/DDBJ whole genome shotgun (WGS) entry which is preliminary data.</text>
</comment>
<dbReference type="SUPFAM" id="SSF63825">
    <property type="entry name" value="YWTD domain"/>
    <property type="match status" value="1"/>
</dbReference>